<organism evidence="9 10">
    <name type="scientific">Hyphococcus lacteus</name>
    <dbReference type="NCBI Taxonomy" id="3143536"/>
    <lineage>
        <taxon>Bacteria</taxon>
        <taxon>Pseudomonadati</taxon>
        <taxon>Pseudomonadota</taxon>
        <taxon>Alphaproteobacteria</taxon>
        <taxon>Parvularculales</taxon>
        <taxon>Parvularculaceae</taxon>
        <taxon>Hyphococcus</taxon>
    </lineage>
</organism>
<dbReference type="EMBL" id="JBEHZE010000002">
    <property type="protein sequence ID" value="MEX6634746.1"/>
    <property type="molecule type" value="Genomic_DNA"/>
</dbReference>
<keyword evidence="10" id="KW-1185">Reference proteome</keyword>
<protein>
    <submittedName>
        <fullName evidence="9">ABC transporter substrate-binding protein</fullName>
    </submittedName>
</protein>
<dbReference type="InterPro" id="IPR045621">
    <property type="entry name" value="BPD_transp_1_N"/>
</dbReference>
<feature type="transmembrane region" description="Helical" evidence="7">
    <location>
        <begin position="654"/>
        <end position="675"/>
    </location>
</feature>
<dbReference type="CDD" id="cd06261">
    <property type="entry name" value="TM_PBP2"/>
    <property type="match status" value="1"/>
</dbReference>
<comment type="caution">
    <text evidence="9">The sequence shown here is derived from an EMBL/GenBank/DDBJ whole genome shotgun (WGS) entry which is preliminary data.</text>
</comment>
<dbReference type="Gene3D" id="3.40.190.10">
    <property type="entry name" value="Periplasmic binding protein-like II"/>
    <property type="match status" value="1"/>
</dbReference>
<evidence type="ECO:0000256" key="7">
    <source>
        <dbReference type="RuleBase" id="RU363032"/>
    </source>
</evidence>
<evidence type="ECO:0000256" key="1">
    <source>
        <dbReference type="ARBA" id="ARBA00004651"/>
    </source>
</evidence>
<evidence type="ECO:0000259" key="8">
    <source>
        <dbReference type="PROSITE" id="PS50928"/>
    </source>
</evidence>
<dbReference type="Pfam" id="PF00528">
    <property type="entry name" value="BPD_transp_1"/>
    <property type="match status" value="1"/>
</dbReference>
<keyword evidence="6 7" id="KW-0472">Membrane</keyword>
<evidence type="ECO:0000256" key="2">
    <source>
        <dbReference type="ARBA" id="ARBA00022448"/>
    </source>
</evidence>
<dbReference type="Gene3D" id="3.90.76.10">
    <property type="entry name" value="Dipeptide-binding Protein, Domain 1"/>
    <property type="match status" value="1"/>
</dbReference>
<reference evidence="9 10" key="1">
    <citation type="submission" date="2024-05" db="EMBL/GenBank/DDBJ databases">
        <title>Three bacterial strains, DH-69, EH-24, and ECK-19 isolated from coastal sediments.</title>
        <authorList>
            <person name="Ye Y.-Q."/>
            <person name="Du Z.-J."/>
        </authorList>
    </citation>
    <scope>NUCLEOTIDE SEQUENCE [LARGE SCALE GENOMIC DNA]</scope>
    <source>
        <strain evidence="9 10">ECK-19</strain>
    </source>
</reference>
<dbReference type="InterPro" id="IPR023765">
    <property type="entry name" value="SBP_5_CS"/>
</dbReference>
<feature type="transmembrane region" description="Helical" evidence="7">
    <location>
        <begin position="687"/>
        <end position="714"/>
    </location>
</feature>
<accession>A0ABV3Z7F0</accession>
<dbReference type="CDD" id="cd08494">
    <property type="entry name" value="PBP2_NikA_DppA_OppA_like_6"/>
    <property type="match status" value="1"/>
</dbReference>
<dbReference type="PROSITE" id="PS50928">
    <property type="entry name" value="ABC_TM1"/>
    <property type="match status" value="1"/>
</dbReference>
<feature type="transmembrane region" description="Helical" evidence="7">
    <location>
        <begin position="562"/>
        <end position="583"/>
    </location>
</feature>
<name>A0ABV3Z7F0_9PROT</name>
<evidence type="ECO:0000313" key="9">
    <source>
        <dbReference type="EMBL" id="MEX6634746.1"/>
    </source>
</evidence>
<evidence type="ECO:0000256" key="5">
    <source>
        <dbReference type="ARBA" id="ARBA00022989"/>
    </source>
</evidence>
<gene>
    <name evidence="9" type="ORF">ABFZ84_14440</name>
</gene>
<keyword evidence="2 7" id="KW-0813">Transport</keyword>
<comment type="subcellular location">
    <subcellularLocation>
        <location evidence="1 7">Cell membrane</location>
        <topology evidence="1 7">Multi-pass membrane protein</topology>
    </subcellularLocation>
</comment>
<dbReference type="InterPro" id="IPR000515">
    <property type="entry name" value="MetI-like"/>
</dbReference>
<dbReference type="SUPFAM" id="SSF53850">
    <property type="entry name" value="Periplasmic binding protein-like II"/>
    <property type="match status" value="1"/>
</dbReference>
<evidence type="ECO:0000256" key="3">
    <source>
        <dbReference type="ARBA" id="ARBA00022475"/>
    </source>
</evidence>
<dbReference type="Pfam" id="PF19300">
    <property type="entry name" value="BPD_transp_1_N"/>
    <property type="match status" value="1"/>
</dbReference>
<comment type="similarity">
    <text evidence="7">Belongs to the binding-protein-dependent transport system permease family.</text>
</comment>
<dbReference type="Proteomes" id="UP001560685">
    <property type="component" value="Unassembled WGS sequence"/>
</dbReference>
<keyword evidence="5 7" id="KW-1133">Transmembrane helix</keyword>
<dbReference type="PANTHER" id="PTHR43163:SF6">
    <property type="entry name" value="DIPEPTIDE TRANSPORT SYSTEM PERMEASE PROTEIN DPPB-RELATED"/>
    <property type="match status" value="1"/>
</dbReference>
<dbReference type="RefSeq" id="WP_369314787.1">
    <property type="nucleotide sequence ID" value="NZ_JBEHZE010000002.1"/>
</dbReference>
<dbReference type="PROSITE" id="PS01040">
    <property type="entry name" value="SBP_BACTERIAL_5"/>
    <property type="match status" value="1"/>
</dbReference>
<feature type="domain" description="ABC transmembrane type-1" evidence="8">
    <location>
        <begin position="648"/>
        <end position="853"/>
    </location>
</feature>
<evidence type="ECO:0000256" key="4">
    <source>
        <dbReference type="ARBA" id="ARBA00022692"/>
    </source>
</evidence>
<dbReference type="Gene3D" id="3.10.105.10">
    <property type="entry name" value="Dipeptide-binding Protein, Domain 3"/>
    <property type="match status" value="1"/>
</dbReference>
<feature type="transmembrane region" description="Helical" evidence="7">
    <location>
        <begin position="834"/>
        <end position="860"/>
    </location>
</feature>
<proteinExistence type="inferred from homology"/>
<feature type="transmembrane region" description="Helical" evidence="7">
    <location>
        <begin position="532"/>
        <end position="550"/>
    </location>
</feature>
<dbReference type="InterPro" id="IPR000914">
    <property type="entry name" value="SBP_5_dom"/>
</dbReference>
<keyword evidence="4 7" id="KW-0812">Transmembrane</keyword>
<evidence type="ECO:0000256" key="6">
    <source>
        <dbReference type="ARBA" id="ARBA00023136"/>
    </source>
</evidence>
<dbReference type="SUPFAM" id="SSF161098">
    <property type="entry name" value="MetI-like"/>
    <property type="match status" value="1"/>
</dbReference>
<dbReference type="Pfam" id="PF00496">
    <property type="entry name" value="SBP_bac_5"/>
    <property type="match status" value="1"/>
</dbReference>
<feature type="transmembrane region" description="Helical" evidence="7">
    <location>
        <begin position="788"/>
        <end position="814"/>
    </location>
</feature>
<dbReference type="InterPro" id="IPR035906">
    <property type="entry name" value="MetI-like_sf"/>
</dbReference>
<dbReference type="Gene3D" id="1.10.3720.10">
    <property type="entry name" value="MetI-like"/>
    <property type="match status" value="1"/>
</dbReference>
<evidence type="ECO:0000313" key="10">
    <source>
        <dbReference type="Proteomes" id="UP001560685"/>
    </source>
</evidence>
<dbReference type="PANTHER" id="PTHR43163">
    <property type="entry name" value="DIPEPTIDE TRANSPORT SYSTEM PERMEASE PROTEIN DPPB-RELATED"/>
    <property type="match status" value="1"/>
</dbReference>
<sequence length="869" mass="94695">MLINSRDHNVQIGEVLKCTLLRGRATFGLFLLVMVAAIALMSGAYAKDQLILGVPLEPPNLDPTSGAAAAVDAVVYGNVFEGLTRITQTGDVAPALAETWDVSPDGLSYIFRLRHGVKFHDGTDFDANDVKYSLERALAPESSNAQKALLSPIHQVDVLDPYSVKLTLSRPSIDLPYYLGWGDAVMVAQESAAKNATNPVGTGPFKYERWRRGDSLILVRNDQYWGAAPKVNSVVFKFIGDPAAAFSSMKAGDIDAFPNYPAPENVAEFESDPNFKVVTGASEGKVILAINNRHSPLNDVLVRRAISHALDKDAIIDGAMFGFGQPIGSHYTRQSPGYIDLVARYPHDIQRGKELLAQAGYPEGFSVSLRLPPRPYARRAGEIVASQLSEIGIDVRIENLEWAQWLDQVFKRHEFDLTIVEHIEPMDFGIYARSDYYFGYENPEFAALVAQYNVEVDANRRTALLRDIQQTLADDAVNGYLLQSARVGIWRADLNGLWIDTPIPANIAAGAYFDGADAAMETDRREAKPDNAFWTIIIPIVVVGLGVLVARSMGVLYLFGRVGSHVGTLLAASVVIFILMQIVPGDPASYMMGLNASPESIIALREQMGLDSPAFVRYFEWLGGVITGHFGISYTYQVPVGELIAERMQVSAPLALMAMIISLLIAIPVGVIAASRRGTAIDTGLNAVMQIGVALPNFWIAMLLIIVFAIQLKWFSAGGFVGWDAGLLAGVKGLFLPALALAAPQAAIIARVLRSSLLDTMNEDYIRTARAKGLSWEAALWRHAVRNALIPVLTIIGLQFPFLLAGGIIIENVFSLPGLGRLVFQAITQRDLMVVQSVVFVLVFAVVTVTFLIDLAYLAVDPRLRGRAQ</sequence>
<feature type="transmembrane region" description="Helical" evidence="7">
    <location>
        <begin position="27"/>
        <end position="46"/>
    </location>
</feature>
<keyword evidence="3" id="KW-1003">Cell membrane</keyword>